<dbReference type="SUPFAM" id="SSF52121">
    <property type="entry name" value="Lumazine synthase"/>
    <property type="match status" value="1"/>
</dbReference>
<feature type="binding site" evidence="7">
    <location>
        <begin position="85"/>
        <end position="86"/>
    </location>
    <ligand>
        <name>(2S)-2-hydroxy-3-oxobutyl phosphate</name>
        <dbReference type="ChEBI" id="CHEBI:58830"/>
    </ligand>
</feature>
<evidence type="ECO:0000313" key="10">
    <source>
        <dbReference type="Proteomes" id="UP000470470"/>
    </source>
</evidence>
<dbReference type="GO" id="GO:0000906">
    <property type="term" value="F:6,7-dimethyl-8-ribityllumazine synthase activity"/>
    <property type="evidence" value="ECO:0007669"/>
    <property type="project" value="UniProtKB-UniRule"/>
</dbReference>
<dbReference type="Proteomes" id="UP000470470">
    <property type="component" value="Unassembled WGS sequence"/>
</dbReference>
<feature type="active site" description="Proton donor" evidence="7">
    <location>
        <position position="88"/>
    </location>
</feature>
<evidence type="ECO:0000256" key="6">
    <source>
        <dbReference type="ARBA" id="ARBA00048785"/>
    </source>
</evidence>
<keyword evidence="5 7" id="KW-0808">Transferase</keyword>
<comment type="function">
    <text evidence="7">Catalyzes the formation of 6,7-dimethyl-8-ribityllumazine by condensation of 5-amino-6-(D-ribitylamino)uracil with 3,4-dihydroxy-2-butanone 4-phosphate. This is the penultimate step in the biosynthesis of riboflavin.</text>
</comment>
<dbReference type="AlphaFoldDB" id="A0A7K3WAA1"/>
<evidence type="ECO:0000313" key="9">
    <source>
        <dbReference type="EMBL" id="NEL53264.1"/>
    </source>
</evidence>
<dbReference type="InterPro" id="IPR036467">
    <property type="entry name" value="LS/RS_sf"/>
</dbReference>
<comment type="caution">
    <text evidence="9">The sequence shown here is derived from an EMBL/GenBank/DDBJ whole genome shotgun (WGS) entry which is preliminary data.</text>
</comment>
<dbReference type="PANTHER" id="PTHR21058:SF0">
    <property type="entry name" value="6,7-DIMETHYL-8-RIBITYLLUMAZINE SYNTHASE"/>
    <property type="match status" value="1"/>
</dbReference>
<gene>
    <name evidence="7" type="primary">ribH</name>
    <name evidence="9" type="ORF">G1H19_04455</name>
</gene>
<comment type="similarity">
    <text evidence="2 7">Belongs to the DMRL synthase family.</text>
</comment>
<accession>A0A7K3WAA1</accession>
<evidence type="ECO:0000256" key="8">
    <source>
        <dbReference type="SAM" id="MobiDB-lite"/>
    </source>
</evidence>
<organism evidence="9 10">
    <name type="scientific">Goekera deserti</name>
    <dbReference type="NCBI Taxonomy" id="2497753"/>
    <lineage>
        <taxon>Bacteria</taxon>
        <taxon>Bacillati</taxon>
        <taxon>Actinomycetota</taxon>
        <taxon>Actinomycetes</taxon>
        <taxon>Geodermatophilales</taxon>
        <taxon>Geodermatophilaceae</taxon>
        <taxon>Goekera</taxon>
    </lineage>
</organism>
<dbReference type="EMBL" id="JAAGWK010000009">
    <property type="protein sequence ID" value="NEL53264.1"/>
    <property type="molecule type" value="Genomic_DNA"/>
</dbReference>
<feature type="compositionally biased region" description="Polar residues" evidence="8">
    <location>
        <begin position="160"/>
        <end position="176"/>
    </location>
</feature>
<dbReference type="GO" id="GO:0009349">
    <property type="term" value="C:riboflavin synthase complex"/>
    <property type="evidence" value="ECO:0007669"/>
    <property type="project" value="UniProtKB-UniRule"/>
</dbReference>
<dbReference type="UniPathway" id="UPA00275">
    <property type="reaction ID" value="UER00404"/>
</dbReference>
<feature type="binding site" evidence="7">
    <location>
        <position position="127"/>
    </location>
    <ligand>
        <name>(2S)-2-hydroxy-3-oxobutyl phosphate</name>
        <dbReference type="ChEBI" id="CHEBI:58830"/>
    </ligand>
</feature>
<evidence type="ECO:0000256" key="5">
    <source>
        <dbReference type="ARBA" id="ARBA00022679"/>
    </source>
</evidence>
<protein>
    <recommendedName>
        <fullName evidence="3 7">6,7-dimethyl-8-ribityllumazine synthase</fullName>
        <shortName evidence="7">DMRL synthase</shortName>
        <shortName evidence="7">LS</shortName>
        <shortName evidence="7">Lumazine synthase</shortName>
        <ecNumber evidence="3 7">2.5.1.78</ecNumber>
    </recommendedName>
</protein>
<dbReference type="RefSeq" id="WP_162392493.1">
    <property type="nucleotide sequence ID" value="NZ_JAABOZ010000002.1"/>
</dbReference>
<reference evidence="9 10" key="1">
    <citation type="submission" date="2020-02" db="EMBL/GenBank/DDBJ databases">
        <title>The whole genome sequence of CPCC 205119.</title>
        <authorList>
            <person name="Jiang Z."/>
        </authorList>
    </citation>
    <scope>NUCLEOTIDE SEQUENCE [LARGE SCALE GENOMIC DNA]</scope>
    <source>
        <strain evidence="9 10">CPCC 205119</strain>
    </source>
</reference>
<keyword evidence="4 7" id="KW-0686">Riboflavin biosynthesis</keyword>
<evidence type="ECO:0000256" key="4">
    <source>
        <dbReference type="ARBA" id="ARBA00022619"/>
    </source>
</evidence>
<feature type="region of interest" description="Disordered" evidence="8">
    <location>
        <begin position="157"/>
        <end position="176"/>
    </location>
</feature>
<keyword evidence="10" id="KW-1185">Reference proteome</keyword>
<dbReference type="HAMAP" id="MF_00178">
    <property type="entry name" value="Lumazine_synth"/>
    <property type="match status" value="1"/>
</dbReference>
<dbReference type="EC" id="2.5.1.78" evidence="3 7"/>
<name>A0A7K3WAA1_9ACTN</name>
<evidence type="ECO:0000256" key="2">
    <source>
        <dbReference type="ARBA" id="ARBA00007424"/>
    </source>
</evidence>
<feature type="binding site" evidence="7">
    <location>
        <position position="26"/>
    </location>
    <ligand>
        <name>5-amino-6-(D-ribitylamino)uracil</name>
        <dbReference type="ChEBI" id="CHEBI:15934"/>
    </ligand>
</feature>
<evidence type="ECO:0000256" key="3">
    <source>
        <dbReference type="ARBA" id="ARBA00012664"/>
    </source>
</evidence>
<dbReference type="InterPro" id="IPR034964">
    <property type="entry name" value="LS"/>
</dbReference>
<dbReference type="GO" id="GO:0009231">
    <property type="term" value="P:riboflavin biosynthetic process"/>
    <property type="evidence" value="ECO:0007669"/>
    <property type="project" value="UniProtKB-UniRule"/>
</dbReference>
<dbReference type="InterPro" id="IPR002180">
    <property type="entry name" value="LS/RS"/>
</dbReference>
<evidence type="ECO:0000256" key="7">
    <source>
        <dbReference type="HAMAP-Rule" id="MF_00178"/>
    </source>
</evidence>
<feature type="binding site" evidence="7">
    <location>
        <position position="113"/>
    </location>
    <ligand>
        <name>5-amino-6-(D-ribitylamino)uracil</name>
        <dbReference type="ChEBI" id="CHEBI:15934"/>
    </ligand>
</feature>
<dbReference type="CDD" id="cd09209">
    <property type="entry name" value="Lumazine_synthase-I"/>
    <property type="match status" value="1"/>
</dbReference>
<evidence type="ECO:0000256" key="1">
    <source>
        <dbReference type="ARBA" id="ARBA00004917"/>
    </source>
</evidence>
<proteinExistence type="inferred from homology"/>
<feature type="binding site" evidence="7">
    <location>
        <begin position="58"/>
        <end position="60"/>
    </location>
    <ligand>
        <name>5-amino-6-(D-ribitylamino)uracil</name>
        <dbReference type="ChEBI" id="CHEBI:15934"/>
    </ligand>
</feature>
<feature type="binding site" evidence="7">
    <location>
        <begin position="80"/>
        <end position="82"/>
    </location>
    <ligand>
        <name>5-amino-6-(D-ribitylamino)uracil</name>
        <dbReference type="ChEBI" id="CHEBI:15934"/>
    </ligand>
</feature>
<sequence length="176" mass="17714">MSGEGAPQLSVVDAAGTSLAVVATSWHPALTDALLARSLACAEACGVVEPTVVRASGALELPVLVQALAEGHDAVVALGVVIRGGTPHFDYVCDSVTAGLTRVALDAATPVGNGVLTCDTEGQARARAGLPQSTEDKGWDATIAALSTAITLREIRSPRRTTGFTATPASTPDSPA</sequence>
<dbReference type="NCBIfam" id="TIGR00114">
    <property type="entry name" value="lumazine-synth"/>
    <property type="match status" value="1"/>
</dbReference>
<dbReference type="Gene3D" id="3.40.50.960">
    <property type="entry name" value="Lumazine/riboflavin synthase"/>
    <property type="match status" value="1"/>
</dbReference>
<dbReference type="Pfam" id="PF00885">
    <property type="entry name" value="DMRL_synthase"/>
    <property type="match status" value="1"/>
</dbReference>
<dbReference type="GO" id="GO:0005829">
    <property type="term" value="C:cytosol"/>
    <property type="evidence" value="ECO:0007669"/>
    <property type="project" value="TreeGrafter"/>
</dbReference>
<comment type="pathway">
    <text evidence="1 7">Cofactor biosynthesis; riboflavin biosynthesis; riboflavin from 2-hydroxy-3-oxobutyl phosphate and 5-amino-6-(D-ribitylamino)uracil: step 1/2.</text>
</comment>
<dbReference type="PANTHER" id="PTHR21058">
    <property type="entry name" value="6,7-DIMETHYL-8-RIBITYLLUMAZINE SYNTHASE DMRL SYNTHASE LUMAZINE SYNTHASE"/>
    <property type="match status" value="1"/>
</dbReference>
<comment type="catalytic activity">
    <reaction evidence="6 7">
        <text>(2S)-2-hydroxy-3-oxobutyl phosphate + 5-amino-6-(D-ribitylamino)uracil = 6,7-dimethyl-8-(1-D-ribityl)lumazine + phosphate + 2 H2O + H(+)</text>
        <dbReference type="Rhea" id="RHEA:26152"/>
        <dbReference type="ChEBI" id="CHEBI:15377"/>
        <dbReference type="ChEBI" id="CHEBI:15378"/>
        <dbReference type="ChEBI" id="CHEBI:15934"/>
        <dbReference type="ChEBI" id="CHEBI:43474"/>
        <dbReference type="ChEBI" id="CHEBI:58201"/>
        <dbReference type="ChEBI" id="CHEBI:58830"/>
        <dbReference type="EC" id="2.5.1.78"/>
    </reaction>
</comment>